<dbReference type="InterPro" id="IPR036388">
    <property type="entry name" value="WH-like_DNA-bd_sf"/>
</dbReference>
<dbReference type="GO" id="GO:0005737">
    <property type="term" value="C:cytoplasm"/>
    <property type="evidence" value="ECO:0007669"/>
    <property type="project" value="UniProtKB-SubCell"/>
</dbReference>
<name>A0A644UB51_9ZZZZ</name>
<proteinExistence type="predicted"/>
<dbReference type="Pfam" id="PF13424">
    <property type="entry name" value="TPR_12"/>
    <property type="match status" value="1"/>
</dbReference>
<dbReference type="Gene3D" id="1.25.40.10">
    <property type="entry name" value="Tetratricopeptide repeat domain"/>
    <property type="match status" value="2"/>
</dbReference>
<dbReference type="InterPro" id="IPR016032">
    <property type="entry name" value="Sig_transdc_resp-reg_C-effctor"/>
</dbReference>
<accession>A0A644UB51</accession>
<protein>
    <recommendedName>
        <fullName evidence="7">HTH luxR-type domain-containing protein</fullName>
    </recommendedName>
</protein>
<keyword evidence="4" id="KW-0802">TPR repeat</keyword>
<reference evidence="8" key="1">
    <citation type="submission" date="2019-08" db="EMBL/GenBank/DDBJ databases">
        <authorList>
            <person name="Kucharzyk K."/>
            <person name="Murdoch R.W."/>
            <person name="Higgins S."/>
            <person name="Loffler F."/>
        </authorList>
    </citation>
    <scope>NUCLEOTIDE SEQUENCE</scope>
</reference>
<dbReference type="EMBL" id="VSSQ01000094">
    <property type="protein sequence ID" value="MPL76114.1"/>
    <property type="molecule type" value="Genomic_DNA"/>
</dbReference>
<dbReference type="Pfam" id="PF13181">
    <property type="entry name" value="TPR_8"/>
    <property type="match status" value="2"/>
</dbReference>
<comment type="caution">
    <text evidence="8">The sequence shown here is derived from an EMBL/GenBank/DDBJ whole genome shotgun (WGS) entry which is preliminary data.</text>
</comment>
<dbReference type="InterPro" id="IPR000792">
    <property type="entry name" value="Tscrpt_reg_LuxR_C"/>
</dbReference>
<evidence type="ECO:0000256" key="6">
    <source>
        <dbReference type="SAM" id="Phobius"/>
    </source>
</evidence>
<dbReference type="GO" id="GO:0006355">
    <property type="term" value="P:regulation of DNA-templated transcription"/>
    <property type="evidence" value="ECO:0007669"/>
    <property type="project" value="InterPro"/>
</dbReference>
<dbReference type="GO" id="GO:0003677">
    <property type="term" value="F:DNA binding"/>
    <property type="evidence" value="ECO:0007669"/>
    <property type="project" value="InterPro"/>
</dbReference>
<dbReference type="PANTHER" id="PTHR46630">
    <property type="entry name" value="TETRATRICOPEPTIDE REPEAT PROTEIN 29"/>
    <property type="match status" value="1"/>
</dbReference>
<evidence type="ECO:0000256" key="4">
    <source>
        <dbReference type="ARBA" id="ARBA00022803"/>
    </source>
</evidence>
<dbReference type="InterPro" id="IPR019734">
    <property type="entry name" value="TPR_rpt"/>
</dbReference>
<keyword evidence="6" id="KW-0812">Transmembrane</keyword>
<evidence type="ECO:0000256" key="5">
    <source>
        <dbReference type="SAM" id="Coils"/>
    </source>
</evidence>
<sequence>MPPCCKLTAGPADSLKTLAAAASADTTAIRLLVETGDHYARLDQHDSALYYYNKALSRVVPEYENRYIPGIYYKLNRLFYKNGNYDISLEYLFKVLLHYDIIRASAHDTAKIETQTALAYGDIGLSYFSMENYLKSKEYFEKGYTIIKKLSQSAQKTDATETLFVFVLNLGSIHVALEEFGKAREYFEVALGLNKQLGKIAYDAVLYNNLGIIFKEEKNYQKAYEYYIKSADIREIIKDTAGLAQVNNNLGNLEFERGNYKIAIDFLQKALNYSRKSKNLKSEMLSADFLSQTYEKTREFDKALEMHKLFKQLHDSILDSEKLHQTARLELQYQYEKLRKEAELQQEIALAKKERKSLIYLIIAGIFLFTVVILYLINRNQRIKMRQVKLVKESLELEQKNLTLEKQNLELELDYRNKELATHVMYLVNKNEFLASITEKLLAIRHMLLPENRTVVQEIIREMKSNIDNTVWNEFEVRFQNVHQDFYQKLGEKYPDLTPNEIKLCAFLRLNMTTKDISSITFQSLKSIQVARARLRKKLGITRDENLVSLLQQLG</sequence>
<keyword evidence="6" id="KW-0472">Membrane</keyword>
<feature type="domain" description="HTH luxR-type" evidence="7">
    <location>
        <begin position="494"/>
        <end position="551"/>
    </location>
</feature>
<dbReference type="PANTHER" id="PTHR46630:SF1">
    <property type="entry name" value="TETRATRICOPEPTIDE REPEAT PROTEIN 29"/>
    <property type="match status" value="1"/>
</dbReference>
<dbReference type="SUPFAM" id="SSF46894">
    <property type="entry name" value="C-terminal effector domain of the bipartite response regulators"/>
    <property type="match status" value="1"/>
</dbReference>
<dbReference type="InterPro" id="IPR051476">
    <property type="entry name" value="Bac_ResReg_Asp_Phosphatase"/>
</dbReference>
<evidence type="ECO:0000256" key="2">
    <source>
        <dbReference type="ARBA" id="ARBA00022490"/>
    </source>
</evidence>
<dbReference type="PROSITE" id="PS50005">
    <property type="entry name" value="TPR"/>
    <property type="match status" value="2"/>
</dbReference>
<gene>
    <name evidence="8" type="ORF">SDC9_21959</name>
</gene>
<keyword evidence="2" id="KW-0963">Cytoplasm</keyword>
<evidence type="ECO:0000313" key="8">
    <source>
        <dbReference type="EMBL" id="MPL76114.1"/>
    </source>
</evidence>
<dbReference type="SMART" id="SM00028">
    <property type="entry name" value="TPR"/>
    <property type="match status" value="6"/>
</dbReference>
<evidence type="ECO:0000256" key="1">
    <source>
        <dbReference type="ARBA" id="ARBA00004496"/>
    </source>
</evidence>
<evidence type="ECO:0000259" key="7">
    <source>
        <dbReference type="SMART" id="SM00421"/>
    </source>
</evidence>
<dbReference type="InterPro" id="IPR011990">
    <property type="entry name" value="TPR-like_helical_dom_sf"/>
</dbReference>
<evidence type="ECO:0000256" key="3">
    <source>
        <dbReference type="ARBA" id="ARBA00022737"/>
    </source>
</evidence>
<comment type="subcellular location">
    <subcellularLocation>
        <location evidence="1">Cytoplasm</location>
    </subcellularLocation>
</comment>
<organism evidence="8">
    <name type="scientific">bioreactor metagenome</name>
    <dbReference type="NCBI Taxonomy" id="1076179"/>
    <lineage>
        <taxon>unclassified sequences</taxon>
        <taxon>metagenomes</taxon>
        <taxon>ecological metagenomes</taxon>
    </lineage>
</organism>
<dbReference type="SUPFAM" id="SSF48452">
    <property type="entry name" value="TPR-like"/>
    <property type="match status" value="2"/>
</dbReference>
<dbReference type="SMART" id="SM00421">
    <property type="entry name" value="HTH_LUXR"/>
    <property type="match status" value="1"/>
</dbReference>
<keyword evidence="5" id="KW-0175">Coiled coil</keyword>
<keyword evidence="3" id="KW-0677">Repeat</keyword>
<keyword evidence="6" id="KW-1133">Transmembrane helix</keyword>
<feature type="coiled-coil region" evidence="5">
    <location>
        <begin position="385"/>
        <end position="414"/>
    </location>
</feature>
<feature type="transmembrane region" description="Helical" evidence="6">
    <location>
        <begin position="358"/>
        <end position="377"/>
    </location>
</feature>
<dbReference type="AlphaFoldDB" id="A0A644UB51"/>
<dbReference type="Gene3D" id="1.10.10.10">
    <property type="entry name" value="Winged helix-like DNA-binding domain superfamily/Winged helix DNA-binding domain"/>
    <property type="match status" value="1"/>
</dbReference>